<name>A0AAE9XN14_9PROT</name>
<proteinExistence type="predicted"/>
<reference evidence="17" key="1">
    <citation type="submission" date="2023-01" db="EMBL/GenBank/DDBJ databases">
        <title>The genome sequence of Kordiimonadaceae bacterium 6D33.</title>
        <authorList>
            <person name="Liu Y."/>
        </authorList>
    </citation>
    <scope>NUCLEOTIDE SEQUENCE</scope>
    <source>
        <strain evidence="17">6D33</strain>
    </source>
</reference>
<keyword evidence="7" id="KW-0813">Transport</keyword>
<dbReference type="CDD" id="cd03495">
    <property type="entry name" value="SQR_TypeC_SdhD_like"/>
    <property type="match status" value="1"/>
</dbReference>
<keyword evidence="11" id="KW-0479">Metal-binding</keyword>
<keyword evidence="10 16" id="KW-0812">Transmembrane</keyword>
<feature type="transmembrane region" description="Helical" evidence="16">
    <location>
        <begin position="99"/>
        <end position="125"/>
    </location>
</feature>
<evidence type="ECO:0000256" key="4">
    <source>
        <dbReference type="ARBA" id="ARBA00005163"/>
    </source>
</evidence>
<gene>
    <name evidence="17" type="primary">sdhD</name>
    <name evidence="17" type="ORF">PH603_15905</name>
</gene>
<comment type="subcellular location">
    <subcellularLocation>
        <location evidence="3">Membrane</location>
        <topology evidence="3">Multi-pass membrane protein</topology>
    </subcellularLocation>
</comment>
<keyword evidence="9" id="KW-0349">Heme</keyword>
<evidence type="ECO:0000256" key="6">
    <source>
        <dbReference type="ARBA" id="ARBA00019425"/>
    </source>
</evidence>
<evidence type="ECO:0000256" key="12">
    <source>
        <dbReference type="ARBA" id="ARBA00022982"/>
    </source>
</evidence>
<evidence type="ECO:0000313" key="17">
    <source>
        <dbReference type="EMBL" id="WCL54023.1"/>
    </source>
</evidence>
<dbReference type="EMBL" id="CP116805">
    <property type="protein sequence ID" value="WCL54023.1"/>
    <property type="molecule type" value="Genomic_DNA"/>
</dbReference>
<evidence type="ECO:0000256" key="15">
    <source>
        <dbReference type="ARBA" id="ARBA00023136"/>
    </source>
</evidence>
<comment type="subunit">
    <text evidence="5">Part of an enzyme complex containing four subunits: a flavoprotein, an iron-sulfur protein, plus two membrane-anchoring proteins, SdhC and SdhD.</text>
</comment>
<dbReference type="KEGG" id="gso:PH603_15905"/>
<protein>
    <recommendedName>
        <fullName evidence="6">Succinate dehydrogenase hydrophobic membrane anchor subunit</fullName>
    </recommendedName>
</protein>
<dbReference type="GO" id="GO:0016020">
    <property type="term" value="C:membrane"/>
    <property type="evidence" value="ECO:0007669"/>
    <property type="project" value="UniProtKB-SubCell"/>
</dbReference>
<comment type="function">
    <text evidence="2">Membrane-anchoring subunit of succinate dehydrogenase (SDH).</text>
</comment>
<evidence type="ECO:0000256" key="9">
    <source>
        <dbReference type="ARBA" id="ARBA00022617"/>
    </source>
</evidence>
<dbReference type="InterPro" id="IPR034804">
    <property type="entry name" value="SQR/QFR_C/D"/>
</dbReference>
<evidence type="ECO:0000313" key="18">
    <source>
        <dbReference type="Proteomes" id="UP001217500"/>
    </source>
</evidence>
<evidence type="ECO:0000256" key="8">
    <source>
        <dbReference type="ARBA" id="ARBA00022532"/>
    </source>
</evidence>
<keyword evidence="12" id="KW-0249">Electron transport</keyword>
<evidence type="ECO:0000256" key="1">
    <source>
        <dbReference type="ARBA" id="ARBA00001971"/>
    </source>
</evidence>
<organism evidence="17 18">
    <name type="scientific">Gimibacter soli</name>
    <dbReference type="NCBI Taxonomy" id="3024400"/>
    <lineage>
        <taxon>Bacteria</taxon>
        <taxon>Pseudomonadati</taxon>
        <taxon>Pseudomonadota</taxon>
        <taxon>Alphaproteobacteria</taxon>
        <taxon>Kordiimonadales</taxon>
        <taxon>Temperatibacteraceae</taxon>
        <taxon>Gimibacter</taxon>
    </lineage>
</organism>
<dbReference type="NCBIfam" id="TIGR02968">
    <property type="entry name" value="succ_dehyd_anc"/>
    <property type="match status" value="1"/>
</dbReference>
<dbReference type="GO" id="GO:0006099">
    <property type="term" value="P:tricarboxylic acid cycle"/>
    <property type="evidence" value="ECO:0007669"/>
    <property type="project" value="UniProtKB-KW"/>
</dbReference>
<dbReference type="Proteomes" id="UP001217500">
    <property type="component" value="Chromosome"/>
</dbReference>
<dbReference type="SUPFAM" id="SSF81343">
    <property type="entry name" value="Fumarate reductase respiratory complex transmembrane subunits"/>
    <property type="match status" value="1"/>
</dbReference>
<keyword evidence="8" id="KW-0816">Tricarboxylic acid cycle</keyword>
<comment type="pathway">
    <text evidence="4">Carbohydrate metabolism; tricarboxylic acid cycle.</text>
</comment>
<comment type="cofactor">
    <cofactor evidence="1">
        <name>heme</name>
        <dbReference type="ChEBI" id="CHEBI:30413"/>
    </cofactor>
</comment>
<dbReference type="AlphaFoldDB" id="A0AAE9XN14"/>
<keyword evidence="13 16" id="KW-1133">Transmembrane helix</keyword>
<dbReference type="RefSeq" id="WP_289503742.1">
    <property type="nucleotide sequence ID" value="NZ_CP116805.1"/>
</dbReference>
<evidence type="ECO:0000256" key="10">
    <source>
        <dbReference type="ARBA" id="ARBA00022692"/>
    </source>
</evidence>
<evidence type="ECO:0000256" key="13">
    <source>
        <dbReference type="ARBA" id="ARBA00022989"/>
    </source>
</evidence>
<accession>A0AAE9XN14</accession>
<evidence type="ECO:0000256" key="5">
    <source>
        <dbReference type="ARBA" id="ARBA00011558"/>
    </source>
</evidence>
<dbReference type="Pfam" id="PF01127">
    <property type="entry name" value="Sdh_cyt"/>
    <property type="match status" value="1"/>
</dbReference>
<sequence>MSDFKAPLAKVRGLGSAKEGTHHWWVQRMSGVANIPLTLFVVTSFIGNAGKPYADWVSWLQQPLVAVLMLLFVLNVTWHLRLGLQVMVEDYVHTKMNKIIVMTAITFGTILLAALGAFSILKIAFGG</sequence>
<evidence type="ECO:0000256" key="3">
    <source>
        <dbReference type="ARBA" id="ARBA00004141"/>
    </source>
</evidence>
<feature type="transmembrane region" description="Helical" evidence="16">
    <location>
        <begin position="31"/>
        <end position="50"/>
    </location>
</feature>
<dbReference type="InterPro" id="IPR000701">
    <property type="entry name" value="SuccDH_FuR_B_TM-su"/>
</dbReference>
<evidence type="ECO:0000256" key="7">
    <source>
        <dbReference type="ARBA" id="ARBA00022448"/>
    </source>
</evidence>
<evidence type="ECO:0000256" key="11">
    <source>
        <dbReference type="ARBA" id="ARBA00022723"/>
    </source>
</evidence>
<dbReference type="InterPro" id="IPR014312">
    <property type="entry name" value="Succ_DH_anchor"/>
</dbReference>
<keyword evidence="14" id="KW-0408">Iron</keyword>
<evidence type="ECO:0000256" key="14">
    <source>
        <dbReference type="ARBA" id="ARBA00023004"/>
    </source>
</evidence>
<dbReference type="GO" id="GO:0020037">
    <property type="term" value="F:heme binding"/>
    <property type="evidence" value="ECO:0007669"/>
    <property type="project" value="InterPro"/>
</dbReference>
<keyword evidence="18" id="KW-1185">Reference proteome</keyword>
<feature type="transmembrane region" description="Helical" evidence="16">
    <location>
        <begin position="56"/>
        <end position="78"/>
    </location>
</feature>
<evidence type="ECO:0000256" key="16">
    <source>
        <dbReference type="SAM" id="Phobius"/>
    </source>
</evidence>
<keyword evidence="15 16" id="KW-0472">Membrane</keyword>
<dbReference type="Gene3D" id="1.20.1300.10">
    <property type="entry name" value="Fumarate reductase/succinate dehydrogenase, transmembrane subunit"/>
    <property type="match status" value="1"/>
</dbReference>
<dbReference type="GO" id="GO:0046872">
    <property type="term" value="F:metal ion binding"/>
    <property type="evidence" value="ECO:0007669"/>
    <property type="project" value="UniProtKB-KW"/>
</dbReference>
<evidence type="ECO:0000256" key="2">
    <source>
        <dbReference type="ARBA" id="ARBA00004050"/>
    </source>
</evidence>